<protein>
    <recommendedName>
        <fullName evidence="4">Probable endolytic peptidoglycan transglycosylase RlpA</fullName>
        <ecNumber evidence="4">4.2.2.-</ecNumber>
    </recommendedName>
</protein>
<dbReference type="SUPFAM" id="SSF110997">
    <property type="entry name" value="Sporulation related repeat"/>
    <property type="match status" value="1"/>
</dbReference>
<keyword evidence="1 4" id="KW-0732">Signal</keyword>
<dbReference type="InterPro" id="IPR012997">
    <property type="entry name" value="RplA"/>
</dbReference>
<proteinExistence type="inferred from homology"/>
<dbReference type="Gene3D" id="2.40.40.10">
    <property type="entry name" value="RlpA-like domain"/>
    <property type="match status" value="1"/>
</dbReference>
<dbReference type="InterPro" id="IPR034718">
    <property type="entry name" value="RlpA"/>
</dbReference>
<dbReference type="CDD" id="cd22268">
    <property type="entry name" value="DPBB_RlpA-like"/>
    <property type="match status" value="1"/>
</dbReference>
<feature type="chain" id="PRO_5029076121" description="Probable endolytic peptidoglycan transglycosylase RlpA" evidence="4">
    <location>
        <begin position="27"/>
        <end position="224"/>
    </location>
</feature>
<dbReference type="Pfam" id="PF03330">
    <property type="entry name" value="DPBB_1"/>
    <property type="match status" value="1"/>
</dbReference>
<dbReference type="InterPro" id="IPR007730">
    <property type="entry name" value="SPOR-like_dom"/>
</dbReference>
<evidence type="ECO:0000256" key="5">
    <source>
        <dbReference type="RuleBase" id="RU003495"/>
    </source>
</evidence>
<dbReference type="PROSITE" id="PS51724">
    <property type="entry name" value="SPOR"/>
    <property type="match status" value="1"/>
</dbReference>
<evidence type="ECO:0000313" key="7">
    <source>
        <dbReference type="EMBL" id="KAA9340193.1"/>
    </source>
</evidence>
<keyword evidence="8" id="KW-1185">Reference proteome</keyword>
<evidence type="ECO:0000259" key="6">
    <source>
        <dbReference type="PROSITE" id="PS51724"/>
    </source>
</evidence>
<dbReference type="NCBIfam" id="TIGR00413">
    <property type="entry name" value="rlpA"/>
    <property type="match status" value="1"/>
</dbReference>
<dbReference type="InterPro" id="IPR036680">
    <property type="entry name" value="SPOR-like_sf"/>
</dbReference>
<dbReference type="GO" id="GO:0042834">
    <property type="term" value="F:peptidoglycan binding"/>
    <property type="evidence" value="ECO:0007669"/>
    <property type="project" value="InterPro"/>
</dbReference>
<feature type="signal peptide" evidence="4">
    <location>
        <begin position="1"/>
        <end position="26"/>
    </location>
</feature>
<feature type="domain" description="SPOR" evidence="6">
    <location>
        <begin position="142"/>
        <end position="222"/>
    </location>
</feature>
<gene>
    <name evidence="4" type="primary">rlpA</name>
    <name evidence="7" type="ORF">F0P94_07550</name>
</gene>
<dbReference type="AlphaFoldDB" id="A0A5N1J6F7"/>
<dbReference type="RefSeq" id="WP_150903266.1">
    <property type="nucleotide sequence ID" value="NZ_VTWT01000003.1"/>
</dbReference>
<dbReference type="InterPro" id="IPR036908">
    <property type="entry name" value="RlpA-like_sf"/>
</dbReference>
<name>A0A5N1J6F7_9BACT</name>
<evidence type="ECO:0000313" key="8">
    <source>
        <dbReference type="Proteomes" id="UP000326570"/>
    </source>
</evidence>
<dbReference type="GO" id="GO:0071555">
    <property type="term" value="P:cell wall organization"/>
    <property type="evidence" value="ECO:0007669"/>
    <property type="project" value="UniProtKB-KW"/>
</dbReference>
<dbReference type="SUPFAM" id="SSF50685">
    <property type="entry name" value="Barwin-like endoglucanases"/>
    <property type="match status" value="1"/>
</dbReference>
<dbReference type="Pfam" id="PF05036">
    <property type="entry name" value="SPOR"/>
    <property type="match status" value="1"/>
</dbReference>
<dbReference type="PANTHER" id="PTHR34183:SF8">
    <property type="entry name" value="ENDOLYTIC PEPTIDOGLYCAN TRANSGLYCOSYLASE RLPA-RELATED"/>
    <property type="match status" value="1"/>
</dbReference>
<dbReference type="GO" id="GO:0008932">
    <property type="term" value="F:lytic endotransglycosylase activity"/>
    <property type="evidence" value="ECO:0007669"/>
    <property type="project" value="UniProtKB-UniRule"/>
</dbReference>
<reference evidence="7 8" key="1">
    <citation type="submission" date="2019-09" db="EMBL/GenBank/DDBJ databases">
        <title>Genome sequence of Adhaeribacter sp. M2.</title>
        <authorList>
            <person name="Srinivasan S."/>
        </authorList>
    </citation>
    <scope>NUCLEOTIDE SEQUENCE [LARGE SCALE GENOMIC DNA]</scope>
    <source>
        <strain evidence="7 8">M2</strain>
    </source>
</reference>
<dbReference type="GO" id="GO:0000270">
    <property type="term" value="P:peptidoglycan metabolic process"/>
    <property type="evidence" value="ECO:0007669"/>
    <property type="project" value="UniProtKB-UniRule"/>
</dbReference>
<keyword evidence="3 4" id="KW-0961">Cell wall biogenesis/degradation</keyword>
<dbReference type="Gene3D" id="3.30.70.1070">
    <property type="entry name" value="Sporulation related repeat"/>
    <property type="match status" value="1"/>
</dbReference>
<comment type="caution">
    <text evidence="7">The sequence shown here is derived from an EMBL/GenBank/DDBJ whole genome shotgun (WGS) entry which is preliminary data.</text>
</comment>
<accession>A0A5N1J6F7</accession>
<evidence type="ECO:0000256" key="2">
    <source>
        <dbReference type="ARBA" id="ARBA00023239"/>
    </source>
</evidence>
<keyword evidence="2 4" id="KW-0456">Lyase</keyword>
<dbReference type="EC" id="4.2.2.-" evidence="4"/>
<dbReference type="InterPro" id="IPR009009">
    <property type="entry name" value="RlpA-like_DPBB"/>
</dbReference>
<organism evidence="7 8">
    <name type="scientific">Adhaeribacter soli</name>
    <dbReference type="NCBI Taxonomy" id="2607655"/>
    <lineage>
        <taxon>Bacteria</taxon>
        <taxon>Pseudomonadati</taxon>
        <taxon>Bacteroidota</taxon>
        <taxon>Cytophagia</taxon>
        <taxon>Cytophagales</taxon>
        <taxon>Hymenobacteraceae</taxon>
        <taxon>Adhaeribacter</taxon>
    </lineage>
</organism>
<evidence type="ECO:0000256" key="4">
    <source>
        <dbReference type="HAMAP-Rule" id="MF_02071"/>
    </source>
</evidence>
<dbReference type="PANTHER" id="PTHR34183">
    <property type="entry name" value="ENDOLYTIC PEPTIDOGLYCAN TRANSGLYCOSYLASE RLPA"/>
    <property type="match status" value="1"/>
</dbReference>
<dbReference type="Proteomes" id="UP000326570">
    <property type="component" value="Unassembled WGS sequence"/>
</dbReference>
<comment type="function">
    <text evidence="4">Lytic transglycosylase with a strong preference for naked glycan strands that lack stem peptides.</text>
</comment>
<evidence type="ECO:0000256" key="3">
    <source>
        <dbReference type="ARBA" id="ARBA00023316"/>
    </source>
</evidence>
<comment type="similarity">
    <text evidence="4 5">Belongs to the RlpA family.</text>
</comment>
<sequence length="224" mass="24389" precursor="true">MNLCRLNYVFSFILTLLFALNLSAFASGTGKTQTGTASWYGSKYHGKRSSSGEIYNKNKMTAAHPSLPFGTEVKVTNLSNNQVVVVRITDRGPFSKYRIIDLSEAAARKIGMIRSGTAKVTMEILSKPESEVPPTVALADSVASDVYFVIQAGSFSDFKNAELQSEKIKTLQADLPVILTKETVGGKTIHRVLAGRFSDRQVADRIKQNLDKAGIPTLVRQGNG</sequence>
<dbReference type="EMBL" id="VTWT01000003">
    <property type="protein sequence ID" value="KAA9340193.1"/>
    <property type="molecule type" value="Genomic_DNA"/>
</dbReference>
<evidence type="ECO:0000256" key="1">
    <source>
        <dbReference type="ARBA" id="ARBA00022729"/>
    </source>
</evidence>
<dbReference type="HAMAP" id="MF_02071">
    <property type="entry name" value="RlpA"/>
    <property type="match status" value="1"/>
</dbReference>